<name>A0A0D6JBU3_9HYPH</name>
<keyword evidence="3 5" id="KW-0808">Transferase</keyword>
<dbReference type="EC" id="2.1.1.-" evidence="5"/>
<dbReference type="AlphaFoldDB" id="A0A0D6JBU3"/>
<dbReference type="InterPro" id="IPR051052">
    <property type="entry name" value="Diverse_substrate_MTase"/>
</dbReference>
<gene>
    <name evidence="5" type="ORF">YBN1229_v1_0877</name>
</gene>
<evidence type="ECO:0000256" key="2">
    <source>
        <dbReference type="ARBA" id="ARBA00022603"/>
    </source>
</evidence>
<dbReference type="KEGG" id="fiy:BN1229_v1_0877"/>
<keyword evidence="6" id="KW-1185">Reference proteome</keyword>
<accession>A0A0D6JBU3</accession>
<dbReference type="SUPFAM" id="SSF53335">
    <property type="entry name" value="S-adenosyl-L-methionine-dependent methyltransferases"/>
    <property type="match status" value="1"/>
</dbReference>
<evidence type="ECO:0000256" key="1">
    <source>
        <dbReference type="ARBA" id="ARBA00008361"/>
    </source>
</evidence>
<reference evidence="6" key="1">
    <citation type="submission" date="2015-02" db="EMBL/GenBank/DDBJ databases">
        <authorList>
            <person name="Chooi Y.-H."/>
        </authorList>
    </citation>
    <scope>NUCLEOTIDE SEQUENCE [LARGE SCALE GENOMIC DNA]</scope>
    <source>
        <strain evidence="6">strain Y</strain>
    </source>
</reference>
<dbReference type="OrthoDB" id="9787738at2"/>
<dbReference type="GO" id="GO:0032259">
    <property type="term" value="P:methylation"/>
    <property type="evidence" value="ECO:0007669"/>
    <property type="project" value="UniProtKB-KW"/>
</dbReference>
<dbReference type="KEGG" id="fil:BN1229_v1_0872"/>
<keyword evidence="2 5" id="KW-0489">Methyltransferase</keyword>
<dbReference type="EMBL" id="LN829119">
    <property type="protein sequence ID" value="CPR16587.1"/>
    <property type="molecule type" value="Genomic_DNA"/>
</dbReference>
<evidence type="ECO:0000313" key="6">
    <source>
        <dbReference type="Proteomes" id="UP000033187"/>
    </source>
</evidence>
<evidence type="ECO:0000256" key="3">
    <source>
        <dbReference type="ARBA" id="ARBA00022679"/>
    </source>
</evidence>
<dbReference type="PANTHER" id="PTHR44942">
    <property type="entry name" value="METHYLTRANSF_11 DOMAIN-CONTAINING PROTEIN"/>
    <property type="match status" value="1"/>
</dbReference>
<dbReference type="Proteomes" id="UP000033187">
    <property type="component" value="Chromosome 1"/>
</dbReference>
<organism evidence="5 6">
    <name type="scientific">Candidatus Filomicrobium marinum</name>
    <dbReference type="NCBI Taxonomy" id="1608628"/>
    <lineage>
        <taxon>Bacteria</taxon>
        <taxon>Pseudomonadati</taxon>
        <taxon>Pseudomonadota</taxon>
        <taxon>Alphaproteobacteria</taxon>
        <taxon>Hyphomicrobiales</taxon>
        <taxon>Hyphomicrobiaceae</taxon>
        <taxon>Filomicrobium</taxon>
    </lineage>
</organism>
<dbReference type="GO" id="GO:0008757">
    <property type="term" value="F:S-adenosylmethionine-dependent methyltransferase activity"/>
    <property type="evidence" value="ECO:0007669"/>
    <property type="project" value="InterPro"/>
</dbReference>
<dbReference type="InterPro" id="IPR029063">
    <property type="entry name" value="SAM-dependent_MTases_sf"/>
</dbReference>
<dbReference type="RefSeq" id="WP_046476855.1">
    <property type="nucleotide sequence ID" value="NZ_LN829118.1"/>
</dbReference>
<evidence type="ECO:0000259" key="4">
    <source>
        <dbReference type="Pfam" id="PF08241"/>
    </source>
</evidence>
<feature type="domain" description="Methyltransferase type 11" evidence="4">
    <location>
        <begin position="47"/>
        <end position="135"/>
    </location>
</feature>
<evidence type="ECO:0000313" key="5">
    <source>
        <dbReference type="EMBL" id="CPR16587.1"/>
    </source>
</evidence>
<sequence length="257" mass="28258">MTSLHRSAEHGFTAGAETYVKGRPEYPRQITEWLTNTLALDDGSQAVDLGAGTGKFTTFLKRTGAEVTAVEPVAAMRIQLAMHHPGIRITPGSAMAIPLPDASADAVVCAQAFHWFANEQALNEIRRVLKPGGRLGLVWNIRDDNVAWVVNLMQIIAPYQGATPQYATGHWRKLFPAKGFGPLQEKQFPHSHAGAPDDVIVARTLSTSFVAALPAFERKKIETRVRELIATTPELANSETVTFPYKTFAYYCLKDLQ</sequence>
<dbReference type="InterPro" id="IPR013216">
    <property type="entry name" value="Methyltransf_11"/>
</dbReference>
<proteinExistence type="inferred from homology"/>
<dbReference type="Pfam" id="PF08241">
    <property type="entry name" value="Methyltransf_11"/>
    <property type="match status" value="1"/>
</dbReference>
<dbReference type="CDD" id="cd02440">
    <property type="entry name" value="AdoMet_MTases"/>
    <property type="match status" value="1"/>
</dbReference>
<protein>
    <submittedName>
        <fullName evidence="5">Putative methyltransferase</fullName>
        <ecNumber evidence="5">2.1.1.-</ecNumber>
    </submittedName>
</protein>
<comment type="similarity">
    <text evidence="1">Belongs to the methyltransferase superfamily.</text>
</comment>
<dbReference type="Gene3D" id="3.40.50.150">
    <property type="entry name" value="Vaccinia Virus protein VP39"/>
    <property type="match status" value="1"/>
</dbReference>
<dbReference type="PANTHER" id="PTHR44942:SF4">
    <property type="entry name" value="METHYLTRANSFERASE TYPE 11 DOMAIN-CONTAINING PROTEIN"/>
    <property type="match status" value="1"/>
</dbReference>